<feature type="transmembrane region" description="Helical" evidence="13">
    <location>
        <begin position="125"/>
        <end position="152"/>
    </location>
</feature>
<dbReference type="AlphaFoldDB" id="A0A840NVB2"/>
<keyword evidence="9 12" id="KW-0201">Cytochrome c-type biogenesis</keyword>
<dbReference type="GO" id="GO:0015232">
    <property type="term" value="F:heme transmembrane transporter activity"/>
    <property type="evidence" value="ECO:0007669"/>
    <property type="project" value="InterPro"/>
</dbReference>
<evidence type="ECO:0000256" key="11">
    <source>
        <dbReference type="ARBA" id="ARBA00023136"/>
    </source>
</evidence>
<proteinExistence type="inferred from homology"/>
<keyword evidence="8 13" id="KW-0812">Transmembrane</keyword>
<dbReference type="NCBIfam" id="TIGR01190">
    <property type="entry name" value="ccmB"/>
    <property type="match status" value="1"/>
</dbReference>
<organism evidence="14 15">
    <name type="scientific">Bartonella callosciuri</name>
    <dbReference type="NCBI Taxonomy" id="686223"/>
    <lineage>
        <taxon>Bacteria</taxon>
        <taxon>Pseudomonadati</taxon>
        <taxon>Pseudomonadota</taxon>
        <taxon>Alphaproteobacteria</taxon>
        <taxon>Hyphomicrobiales</taxon>
        <taxon>Bartonellaceae</taxon>
        <taxon>Bartonella</taxon>
    </lineage>
</organism>
<evidence type="ECO:0000256" key="10">
    <source>
        <dbReference type="ARBA" id="ARBA00022989"/>
    </source>
</evidence>
<feature type="transmembrane region" description="Helical" evidence="13">
    <location>
        <begin position="89"/>
        <end position="119"/>
    </location>
</feature>
<evidence type="ECO:0000256" key="6">
    <source>
        <dbReference type="ARBA" id="ARBA00022475"/>
    </source>
</evidence>
<dbReference type="PIRSF" id="PIRSF002764">
    <property type="entry name" value="CcmB"/>
    <property type="match status" value="1"/>
</dbReference>
<evidence type="ECO:0000256" key="5">
    <source>
        <dbReference type="ARBA" id="ARBA00022448"/>
    </source>
</evidence>
<dbReference type="EMBL" id="JACHIM010000003">
    <property type="protein sequence ID" value="MBB5073875.1"/>
    <property type="molecule type" value="Genomic_DNA"/>
</dbReference>
<dbReference type="Pfam" id="PF03379">
    <property type="entry name" value="CcmB"/>
    <property type="match status" value="1"/>
</dbReference>
<dbReference type="RefSeq" id="WP_183228874.1">
    <property type="nucleotide sequence ID" value="NZ_JACHIM010000003.1"/>
</dbReference>
<keyword evidence="11 12" id="KW-0472">Membrane</keyword>
<feature type="transmembrane region" description="Helical" evidence="13">
    <location>
        <begin position="20"/>
        <end position="37"/>
    </location>
</feature>
<keyword evidence="7 12" id="KW-0997">Cell inner membrane</keyword>
<evidence type="ECO:0000256" key="8">
    <source>
        <dbReference type="ARBA" id="ARBA00022692"/>
    </source>
</evidence>
<keyword evidence="15" id="KW-1185">Reference proteome</keyword>
<dbReference type="GO" id="GO:0017004">
    <property type="term" value="P:cytochrome complex assembly"/>
    <property type="evidence" value="ECO:0007669"/>
    <property type="project" value="UniProtKB-KW"/>
</dbReference>
<accession>A0A840NVB2</accession>
<protein>
    <recommendedName>
        <fullName evidence="4 12">Heme exporter protein B</fullName>
    </recommendedName>
</protein>
<feature type="transmembrane region" description="Helical" evidence="13">
    <location>
        <begin position="194"/>
        <end position="220"/>
    </location>
</feature>
<evidence type="ECO:0000313" key="14">
    <source>
        <dbReference type="EMBL" id="MBB5073875.1"/>
    </source>
</evidence>
<evidence type="ECO:0000313" key="15">
    <source>
        <dbReference type="Proteomes" id="UP000561417"/>
    </source>
</evidence>
<dbReference type="Proteomes" id="UP000561417">
    <property type="component" value="Unassembled WGS sequence"/>
</dbReference>
<feature type="transmembrane region" description="Helical" evidence="13">
    <location>
        <begin position="159"/>
        <end position="182"/>
    </location>
</feature>
<evidence type="ECO:0000256" key="12">
    <source>
        <dbReference type="PIRNR" id="PIRNR002764"/>
    </source>
</evidence>
<comment type="subcellular location">
    <subcellularLocation>
        <location evidence="2">Cell inner membrane</location>
        <topology evidence="2">Multi-pass membrane protein</topology>
    </subcellularLocation>
</comment>
<feature type="transmembrane region" description="Helical" evidence="13">
    <location>
        <begin position="43"/>
        <end position="68"/>
    </location>
</feature>
<dbReference type="PRINTS" id="PR01414">
    <property type="entry name" value="CCMBBIOGNSIS"/>
</dbReference>
<keyword evidence="6 12" id="KW-1003">Cell membrane</keyword>
<comment type="caution">
    <text evidence="14">The sequence shown here is derived from an EMBL/GenBank/DDBJ whole genome shotgun (WGS) entry which is preliminary data.</text>
</comment>
<dbReference type="PANTHER" id="PTHR30070">
    <property type="entry name" value="HEME EXPORTER PROTEIN B"/>
    <property type="match status" value="1"/>
</dbReference>
<comment type="similarity">
    <text evidence="3 12">Belongs to the CcmB/CycW/HelB family.</text>
</comment>
<evidence type="ECO:0000256" key="1">
    <source>
        <dbReference type="ARBA" id="ARBA00002442"/>
    </source>
</evidence>
<evidence type="ECO:0000256" key="7">
    <source>
        <dbReference type="ARBA" id="ARBA00022519"/>
    </source>
</evidence>
<evidence type="ECO:0000256" key="13">
    <source>
        <dbReference type="SAM" id="Phobius"/>
    </source>
</evidence>
<dbReference type="GO" id="GO:0005886">
    <property type="term" value="C:plasma membrane"/>
    <property type="evidence" value="ECO:0007669"/>
    <property type="project" value="UniProtKB-SubCell"/>
</dbReference>
<sequence length="222" mass="24098">MKALFWRDLRLTLAPQSSSLTGLLFFIAITIITPFTIGPDPKILAQIGPGILWFGALLAGLLNLNKLFQTDRDDGSLDQFILSGQRQSFILIVFTKCLAHWVGTMLPLIFVTPILAFMLHLDATITFTTILTLLCGTPAIIFIGAIGAALATSLLHSTLLIFIIILPWIIPIMIFGVSAATAPTNPNISFLSSLTLLIALSLLLSIFSSFIAAITLKFLLEE</sequence>
<evidence type="ECO:0000256" key="3">
    <source>
        <dbReference type="ARBA" id="ARBA00010544"/>
    </source>
</evidence>
<evidence type="ECO:0000256" key="2">
    <source>
        <dbReference type="ARBA" id="ARBA00004429"/>
    </source>
</evidence>
<dbReference type="PANTHER" id="PTHR30070:SF1">
    <property type="entry name" value="CYTOCHROME C BIOGENESIS B-RELATED"/>
    <property type="match status" value="1"/>
</dbReference>
<comment type="function">
    <text evidence="1 12">Required for the export of heme to the periplasm for the biogenesis of c-type cytochromes.</text>
</comment>
<keyword evidence="5 12" id="KW-0813">Transport</keyword>
<evidence type="ECO:0000256" key="4">
    <source>
        <dbReference type="ARBA" id="ARBA00016452"/>
    </source>
</evidence>
<keyword evidence="10 13" id="KW-1133">Transmembrane helix</keyword>
<gene>
    <name evidence="14" type="ORF">HNQ69_001001</name>
</gene>
<evidence type="ECO:0000256" key="9">
    <source>
        <dbReference type="ARBA" id="ARBA00022748"/>
    </source>
</evidence>
<name>A0A840NVB2_9HYPH</name>
<dbReference type="GO" id="GO:1903607">
    <property type="term" value="P:cytochrome c biosynthetic process"/>
    <property type="evidence" value="ECO:0007669"/>
    <property type="project" value="TreeGrafter"/>
</dbReference>
<reference evidence="14 15" key="1">
    <citation type="submission" date="2020-08" db="EMBL/GenBank/DDBJ databases">
        <title>Genomic Encyclopedia of Type Strains, Phase IV (KMG-IV): sequencing the most valuable type-strain genomes for metagenomic binning, comparative biology and taxonomic classification.</title>
        <authorList>
            <person name="Goeker M."/>
        </authorList>
    </citation>
    <scope>NUCLEOTIDE SEQUENCE [LARGE SCALE GENOMIC DNA]</scope>
    <source>
        <strain evidence="14 15">DSM 28538</strain>
    </source>
</reference>
<dbReference type="InterPro" id="IPR003544">
    <property type="entry name" value="Cyt_c_biogenesis_CcmB"/>
</dbReference>
<dbReference type="InterPro" id="IPR026031">
    <property type="entry name" value="Cyt_c_CcmB_bac"/>
</dbReference>